<evidence type="ECO:0000313" key="1">
    <source>
        <dbReference type="EMBL" id="OAK62067.1"/>
    </source>
</evidence>
<sequence length="268" mass="30006">MSKGIEEFENFWRRLDLSSRAPYIHPEDAGRLSPEDYPAFQFQVVPIPVLGNLRSAEAVILMLNAGYGDNDEAWAKAHPREHALMTEAQMANIRQQHSPADYPFYDFNPAFQTHPGVAYWKGGAELAVKQRQMAKLRSVAHELQARWGLPLEQAHKVLAHKVAVLQWCPYRSRDFKRSGGLAALPSVRAALHLVRALVEENEKLVIVTRHVEAWGYEGSADSKGNLVVYDRKQGTSASLTLNSTGGKALLARLLRVGQTRKYVTPLQS</sequence>
<protein>
    <submittedName>
        <fullName evidence="1">Uncharacterized protein</fullName>
    </submittedName>
</protein>
<evidence type="ECO:0000313" key="2">
    <source>
        <dbReference type="Proteomes" id="UP000077852"/>
    </source>
</evidence>
<organism evidence="1 2">
    <name type="scientific">Variovorax paradoxus</name>
    <dbReference type="NCBI Taxonomy" id="34073"/>
    <lineage>
        <taxon>Bacteria</taxon>
        <taxon>Pseudomonadati</taxon>
        <taxon>Pseudomonadota</taxon>
        <taxon>Betaproteobacteria</taxon>
        <taxon>Burkholderiales</taxon>
        <taxon>Comamonadaceae</taxon>
        <taxon>Variovorax</taxon>
    </lineage>
</organism>
<dbReference type="AlphaFoldDB" id="A0AA91DM15"/>
<dbReference type="RefSeq" id="WP_081268937.1">
    <property type="nucleotide sequence ID" value="NZ_LVHG01000053.1"/>
</dbReference>
<name>A0AA91DM15_VARPD</name>
<proteinExistence type="predicted"/>
<dbReference type="EMBL" id="LVHG01000053">
    <property type="protein sequence ID" value="OAK62067.1"/>
    <property type="molecule type" value="Genomic_DNA"/>
</dbReference>
<comment type="caution">
    <text evidence="1">The sequence shown here is derived from an EMBL/GenBank/DDBJ whole genome shotgun (WGS) entry which is preliminary data.</text>
</comment>
<gene>
    <name evidence="1" type="ORF">A3K87_19470</name>
</gene>
<accession>A0AA91DM15</accession>
<dbReference type="Proteomes" id="UP000077852">
    <property type="component" value="Unassembled WGS sequence"/>
</dbReference>
<reference evidence="1 2" key="1">
    <citation type="submission" date="2016-03" db="EMBL/GenBank/DDBJ databases">
        <title>Genome sequence of Variovorax paradoxus KB5.</title>
        <authorList>
            <person name="Jeong H."/>
            <person name="Hong C.E."/>
            <person name="Jo S.H."/>
            <person name="Park J.M."/>
        </authorList>
    </citation>
    <scope>NUCLEOTIDE SEQUENCE [LARGE SCALE GENOMIC DNA]</scope>
    <source>
        <strain evidence="1 2">KB5</strain>
    </source>
</reference>